<keyword evidence="3" id="KW-1185">Reference proteome</keyword>
<accession>A0A391NS42</accession>
<evidence type="ECO:0008006" key="4">
    <source>
        <dbReference type="Google" id="ProtNLM"/>
    </source>
</evidence>
<name>A0A391NS42_9EUKA</name>
<protein>
    <recommendedName>
        <fullName evidence="4">Tetratricopeptide-like helical domain-containing protein</fullName>
    </recommendedName>
</protein>
<dbReference type="EMBL" id="BDIP01006062">
    <property type="protein sequence ID" value="GCA64077.1"/>
    <property type="molecule type" value="Genomic_DNA"/>
</dbReference>
<evidence type="ECO:0000313" key="2">
    <source>
        <dbReference type="EMBL" id="GCA64077.1"/>
    </source>
</evidence>
<organism evidence="2 3">
    <name type="scientific">Kipferlia bialata</name>
    <dbReference type="NCBI Taxonomy" id="797122"/>
    <lineage>
        <taxon>Eukaryota</taxon>
        <taxon>Metamonada</taxon>
        <taxon>Carpediemonas-like organisms</taxon>
        <taxon>Kipferlia</taxon>
    </lineage>
</organism>
<comment type="caution">
    <text evidence="2">The sequence shown here is derived from an EMBL/GenBank/DDBJ whole genome shotgun (WGS) entry which is preliminary data.</text>
</comment>
<feature type="compositionally biased region" description="Basic and acidic residues" evidence="1">
    <location>
        <begin position="20"/>
        <end position="34"/>
    </location>
</feature>
<evidence type="ECO:0000256" key="1">
    <source>
        <dbReference type="SAM" id="MobiDB-lite"/>
    </source>
</evidence>
<dbReference type="AlphaFoldDB" id="A0A391NS42"/>
<reference evidence="2 3" key="1">
    <citation type="journal article" date="2018" name="PLoS ONE">
        <title>The draft genome of Kipferlia bialata reveals reductive genome evolution in fornicate parasites.</title>
        <authorList>
            <person name="Tanifuji G."/>
            <person name="Takabayashi S."/>
            <person name="Kume K."/>
            <person name="Takagi M."/>
            <person name="Nakayama T."/>
            <person name="Kamikawa R."/>
            <person name="Inagaki Y."/>
            <person name="Hashimoto T."/>
        </authorList>
    </citation>
    <scope>NUCLEOTIDE SEQUENCE [LARGE SCALE GENOMIC DNA]</scope>
    <source>
        <strain evidence="2">NY0173</strain>
    </source>
</reference>
<dbReference type="Proteomes" id="UP000265618">
    <property type="component" value="Unassembled WGS sequence"/>
</dbReference>
<feature type="non-terminal residue" evidence="2">
    <location>
        <position position="1"/>
    </location>
</feature>
<proteinExistence type="predicted"/>
<feature type="region of interest" description="Disordered" evidence="1">
    <location>
        <begin position="1"/>
        <end position="39"/>
    </location>
</feature>
<evidence type="ECO:0000313" key="3">
    <source>
        <dbReference type="Proteomes" id="UP000265618"/>
    </source>
</evidence>
<sequence length="101" mass="11112">MSALGTTQRLGKGGKKNVKKHDSPRTPRRSRSEQIQDEMDLGLARHEQGDNIGAEQAYSECMRLFLEAEYSDTPFAINLCLGLGGAQLSNNRVDAAQESFV</sequence>
<gene>
    <name evidence="2" type="ORF">KIPB_013097</name>
</gene>